<dbReference type="InterPro" id="IPR013097">
    <property type="entry name" value="Dabb"/>
</dbReference>
<protein>
    <submittedName>
        <fullName evidence="3">Stress responsive protein</fullName>
    </submittedName>
</protein>
<evidence type="ECO:0000256" key="1">
    <source>
        <dbReference type="ARBA" id="ARBA00011738"/>
    </source>
</evidence>
<evidence type="ECO:0000313" key="4">
    <source>
        <dbReference type="Proteomes" id="UP001157355"/>
    </source>
</evidence>
<dbReference type="AlphaFoldDB" id="A0AA37U0F0"/>
<dbReference type="EMBL" id="BSPP01000003">
    <property type="protein sequence ID" value="GLS85585.1"/>
    <property type="molecule type" value="Genomic_DNA"/>
</dbReference>
<comment type="subunit">
    <text evidence="1">Homodimer.</text>
</comment>
<dbReference type="Pfam" id="PF07876">
    <property type="entry name" value="Dabb"/>
    <property type="match status" value="1"/>
</dbReference>
<dbReference type="RefSeq" id="WP_284323812.1">
    <property type="nucleotide sequence ID" value="NZ_BSPP01000003.1"/>
</dbReference>
<proteinExistence type="predicted"/>
<dbReference type="SUPFAM" id="SSF54909">
    <property type="entry name" value="Dimeric alpha+beta barrel"/>
    <property type="match status" value="1"/>
</dbReference>
<keyword evidence="4" id="KW-1185">Reference proteome</keyword>
<dbReference type="SMART" id="SM00886">
    <property type="entry name" value="Dabb"/>
    <property type="match status" value="1"/>
</dbReference>
<feature type="domain" description="Stress-response A/B barrel" evidence="2">
    <location>
        <begin position="2"/>
        <end position="100"/>
    </location>
</feature>
<comment type="caution">
    <text evidence="3">The sequence shown here is derived from an EMBL/GenBank/DDBJ whole genome shotgun (WGS) entry which is preliminary data.</text>
</comment>
<evidence type="ECO:0000259" key="2">
    <source>
        <dbReference type="PROSITE" id="PS51502"/>
    </source>
</evidence>
<dbReference type="InterPro" id="IPR044662">
    <property type="entry name" value="HS1/DABB1-like"/>
</dbReference>
<dbReference type="Gene3D" id="3.30.70.100">
    <property type="match status" value="1"/>
</dbReference>
<dbReference type="PROSITE" id="PS51502">
    <property type="entry name" value="S_R_A_B_BARREL"/>
    <property type="match status" value="1"/>
</dbReference>
<sequence>MIRHIVALRLKASITEPLKQSLYSDLAGLSAVIDGIVAFHAGRNVSIEPLSRGFDDLFWFDFRDAAVRDAYVIHPAHQAIGARIVAACEGGADGVYVFDVELP</sequence>
<dbReference type="PANTHER" id="PTHR33178:SF10">
    <property type="entry name" value="STRESS-RESPONSE A_B BARREL DOMAIN-CONTAINING PROTEIN"/>
    <property type="match status" value="1"/>
</dbReference>
<evidence type="ECO:0000313" key="3">
    <source>
        <dbReference type="EMBL" id="GLS85585.1"/>
    </source>
</evidence>
<organism evidence="3 4">
    <name type="scientific">Cypionkella aquatica</name>
    <dbReference type="NCBI Taxonomy" id="1756042"/>
    <lineage>
        <taxon>Bacteria</taxon>
        <taxon>Pseudomonadati</taxon>
        <taxon>Pseudomonadota</taxon>
        <taxon>Alphaproteobacteria</taxon>
        <taxon>Rhodobacterales</taxon>
        <taxon>Paracoccaceae</taxon>
        <taxon>Cypionkella</taxon>
    </lineage>
</organism>
<accession>A0AA37U0F0</accession>
<name>A0AA37U0F0_9RHOB</name>
<dbReference type="PANTHER" id="PTHR33178">
    <property type="match status" value="1"/>
</dbReference>
<reference evidence="3 4" key="1">
    <citation type="journal article" date="2014" name="Int. J. Syst. Evol. Microbiol.">
        <title>Complete genome sequence of Corynebacterium casei LMG S-19264T (=DSM 44701T), isolated from a smear-ripened cheese.</title>
        <authorList>
            <consortium name="US DOE Joint Genome Institute (JGI-PGF)"/>
            <person name="Walter F."/>
            <person name="Albersmeier A."/>
            <person name="Kalinowski J."/>
            <person name="Ruckert C."/>
        </authorList>
    </citation>
    <scope>NUCLEOTIDE SEQUENCE [LARGE SCALE GENOMIC DNA]</scope>
    <source>
        <strain evidence="3 4">NBRC 111766</strain>
    </source>
</reference>
<gene>
    <name evidence="3" type="ORF">GCM10010873_05580</name>
</gene>
<dbReference type="Proteomes" id="UP001157355">
    <property type="component" value="Unassembled WGS sequence"/>
</dbReference>
<dbReference type="InterPro" id="IPR011008">
    <property type="entry name" value="Dimeric_a/b-barrel"/>
</dbReference>